<dbReference type="InterPro" id="IPR056017">
    <property type="entry name" value="DUF7596"/>
</dbReference>
<organism evidence="2 3">
    <name type="scientific">Steinernema glaseri</name>
    <dbReference type="NCBI Taxonomy" id="37863"/>
    <lineage>
        <taxon>Eukaryota</taxon>
        <taxon>Metazoa</taxon>
        <taxon>Ecdysozoa</taxon>
        <taxon>Nematoda</taxon>
        <taxon>Chromadorea</taxon>
        <taxon>Rhabditida</taxon>
        <taxon>Tylenchina</taxon>
        <taxon>Panagrolaimomorpha</taxon>
        <taxon>Strongyloidoidea</taxon>
        <taxon>Steinernematidae</taxon>
        <taxon>Steinernema</taxon>
    </lineage>
</organism>
<keyword evidence="2" id="KW-1185">Reference proteome</keyword>
<feature type="domain" description="DUF7596" evidence="1">
    <location>
        <begin position="29"/>
        <end position="182"/>
    </location>
</feature>
<name>A0A1I7ZAP5_9BILA</name>
<dbReference type="AlphaFoldDB" id="A0A1I7ZAP5"/>
<reference evidence="3" key="1">
    <citation type="submission" date="2016-11" db="UniProtKB">
        <authorList>
            <consortium name="WormBaseParasite"/>
        </authorList>
    </citation>
    <scope>IDENTIFICATION</scope>
</reference>
<dbReference type="WBParaSite" id="L893_g24507.t1">
    <property type="protein sequence ID" value="L893_g24507.t1"/>
    <property type="gene ID" value="L893_g24507"/>
</dbReference>
<dbReference type="Proteomes" id="UP000095287">
    <property type="component" value="Unplaced"/>
</dbReference>
<protein>
    <submittedName>
        <fullName evidence="3">FTH domain-containing protein</fullName>
    </submittedName>
</protein>
<proteinExistence type="predicted"/>
<sequence>METVLLEHVNQLVAGTKAQKALCGGLLPLNNNPSILQIAEISTVTVVDTDGVTPVAFGAFNRYSMNQAYCMLNELDDKYRKNFVKVERVEKEGADKRNVTLKISTVLGERTNLGGLPQYFNAFAERTACPLLQHVVDELLANTVGTGNMDVRKNITVDLYDGMNPQYNTYDDDLWRDFSGFVYNTYDDDLWRDFSGFVVSDRYRYFELELPKEKLVETVAKQEKSGATLRFESLNKKSEPFFGDYDSTIAIAHRQEFLEFFTALPGVQGTIAFDEASDPVGYVLSLNDRILQSYAETPQLCNEILNKHLESMDAESVKMFVRYDSEWVTEELLASATTTNRVRRFHTRTMPAQVKWPKVFIMNTGLHLF</sequence>
<evidence type="ECO:0000259" key="1">
    <source>
        <dbReference type="Pfam" id="PF24524"/>
    </source>
</evidence>
<evidence type="ECO:0000313" key="3">
    <source>
        <dbReference type="WBParaSite" id="L893_g24507.t1"/>
    </source>
</evidence>
<dbReference type="Pfam" id="PF24524">
    <property type="entry name" value="DUF7596"/>
    <property type="match status" value="1"/>
</dbReference>
<evidence type="ECO:0000313" key="2">
    <source>
        <dbReference type="Proteomes" id="UP000095287"/>
    </source>
</evidence>
<accession>A0A1I7ZAP5</accession>